<name>A0AAU7TE47_9ACTN</name>
<dbReference type="InterPro" id="IPR012467">
    <property type="entry name" value="DUF1684"/>
</dbReference>
<evidence type="ECO:0000313" key="1">
    <source>
        <dbReference type="EMBL" id="XBV25031.1"/>
    </source>
</evidence>
<proteinExistence type="predicted"/>
<sequence length="256" mass="28069">MNFESFRAEWEAWRAGWEQWLTRPHGWLSAVALNWLDETPRRYPGIPGRWWQKGTELLVDPACGRMTFDGVDFTSTRVLNLADGPDDQRVTAGELEIGITYSGGYHLITYDPNAPARQNFAGVAVFDPDPAFVITGHFQAEPRELSLGTVGSRDQAYESPGTVRFEYGGAPYDLRVTMSNGRQVAVFADATSGARTYPAGRALDIPAAAADGRVTLDFNRAVNLPCAFGDFFPTCPTPPAGNRYPFAIEAGEQSPV</sequence>
<accession>A0AAU7TE47</accession>
<dbReference type="PANTHER" id="PTHR41913:SF1">
    <property type="entry name" value="DUF1684 DOMAIN-CONTAINING PROTEIN"/>
    <property type="match status" value="1"/>
</dbReference>
<dbReference type="AlphaFoldDB" id="A0AAU7TE47"/>
<dbReference type="EMBL" id="CP158165">
    <property type="protein sequence ID" value="XBV25031.1"/>
    <property type="molecule type" value="Genomic_DNA"/>
</dbReference>
<organism evidence="1">
    <name type="scientific">Kribbella sp. HUAS MG21</name>
    <dbReference type="NCBI Taxonomy" id="3160966"/>
    <lineage>
        <taxon>Bacteria</taxon>
        <taxon>Bacillati</taxon>
        <taxon>Actinomycetota</taxon>
        <taxon>Actinomycetes</taxon>
        <taxon>Propionibacteriales</taxon>
        <taxon>Kribbellaceae</taxon>
        <taxon>Kribbella</taxon>
    </lineage>
</organism>
<reference evidence="1" key="1">
    <citation type="submission" date="2024-06" db="EMBL/GenBank/DDBJ databases">
        <title>Kribbella sp. strain HUAS MG21 genome sequences.</title>
        <authorList>
            <person name="Mo P."/>
        </authorList>
    </citation>
    <scope>NUCLEOTIDE SEQUENCE</scope>
    <source>
        <strain evidence="1">HUAS MG21</strain>
    </source>
</reference>
<dbReference type="Pfam" id="PF07920">
    <property type="entry name" value="DUF1684"/>
    <property type="match status" value="1"/>
</dbReference>
<dbReference type="RefSeq" id="WP_350277845.1">
    <property type="nucleotide sequence ID" value="NZ_CP158165.1"/>
</dbReference>
<dbReference type="PANTHER" id="PTHR41913">
    <property type="entry name" value="DUF1684 DOMAIN-CONTAINING PROTEIN"/>
    <property type="match status" value="1"/>
</dbReference>
<gene>
    <name evidence="1" type="ORF">ABN611_01170</name>
</gene>
<protein>
    <submittedName>
        <fullName evidence="1">DUF1684 domain-containing protein</fullName>
    </submittedName>
</protein>